<feature type="compositionally biased region" description="Polar residues" evidence="6">
    <location>
        <begin position="332"/>
        <end position="353"/>
    </location>
</feature>
<dbReference type="GO" id="GO:0003677">
    <property type="term" value="F:DNA binding"/>
    <property type="evidence" value="ECO:0007669"/>
    <property type="project" value="UniProtKB-KW"/>
</dbReference>
<keyword evidence="4" id="KW-0804">Transcription</keyword>
<dbReference type="GO" id="GO:0005634">
    <property type="term" value="C:nucleus"/>
    <property type="evidence" value="ECO:0007669"/>
    <property type="project" value="UniProtKB-SubCell"/>
</dbReference>
<evidence type="ECO:0000256" key="5">
    <source>
        <dbReference type="ARBA" id="ARBA00023242"/>
    </source>
</evidence>
<protein>
    <recommendedName>
        <fullName evidence="7">TF-B3 domain-containing protein</fullName>
    </recommendedName>
</protein>
<evidence type="ECO:0000256" key="6">
    <source>
        <dbReference type="SAM" id="MobiDB-lite"/>
    </source>
</evidence>
<dbReference type="SUPFAM" id="SSF101936">
    <property type="entry name" value="DNA-binding pseudobarrel domain"/>
    <property type="match status" value="3"/>
</dbReference>
<evidence type="ECO:0000259" key="7">
    <source>
        <dbReference type="PROSITE" id="PS50863"/>
    </source>
</evidence>
<dbReference type="InterPro" id="IPR050655">
    <property type="entry name" value="Plant_B3_domain"/>
</dbReference>
<evidence type="ECO:0000256" key="2">
    <source>
        <dbReference type="ARBA" id="ARBA00023015"/>
    </source>
</evidence>
<evidence type="ECO:0000313" key="9">
    <source>
        <dbReference type="Proteomes" id="UP000027138"/>
    </source>
</evidence>
<evidence type="ECO:0000256" key="1">
    <source>
        <dbReference type="ARBA" id="ARBA00004123"/>
    </source>
</evidence>
<keyword evidence="2" id="KW-0805">Transcription regulation</keyword>
<dbReference type="CDD" id="cd10017">
    <property type="entry name" value="B3_DNA"/>
    <property type="match status" value="3"/>
</dbReference>
<dbReference type="PROSITE" id="PS50863">
    <property type="entry name" value="B3"/>
    <property type="match status" value="3"/>
</dbReference>
<proteinExistence type="predicted"/>
<keyword evidence="3" id="KW-0238">DNA-binding</keyword>
<dbReference type="Pfam" id="PF02362">
    <property type="entry name" value="B3"/>
    <property type="match status" value="3"/>
</dbReference>
<dbReference type="InterPro" id="IPR015300">
    <property type="entry name" value="DNA-bd_pseudobarrel_sf"/>
</dbReference>
<comment type="subcellular location">
    <subcellularLocation>
        <location evidence="1">Nucleus</location>
    </subcellularLocation>
</comment>
<dbReference type="PANTHER" id="PTHR31920:SF108">
    <property type="entry name" value="B3 DOMAIN-CONTAINING TRANSCRIPTION FACTOR VRN1-LIKE"/>
    <property type="match status" value="1"/>
</dbReference>
<evidence type="ECO:0000256" key="4">
    <source>
        <dbReference type="ARBA" id="ARBA00023163"/>
    </source>
</evidence>
<keyword evidence="9" id="KW-1185">Reference proteome</keyword>
<dbReference type="InterPro" id="IPR003340">
    <property type="entry name" value="B3_DNA-bd"/>
</dbReference>
<dbReference type="STRING" id="180498.A0A067LKV0"/>
<organism evidence="8 9">
    <name type="scientific">Jatropha curcas</name>
    <name type="common">Barbados nut</name>
    <dbReference type="NCBI Taxonomy" id="180498"/>
    <lineage>
        <taxon>Eukaryota</taxon>
        <taxon>Viridiplantae</taxon>
        <taxon>Streptophyta</taxon>
        <taxon>Embryophyta</taxon>
        <taxon>Tracheophyta</taxon>
        <taxon>Spermatophyta</taxon>
        <taxon>Magnoliopsida</taxon>
        <taxon>eudicotyledons</taxon>
        <taxon>Gunneridae</taxon>
        <taxon>Pentapetalae</taxon>
        <taxon>rosids</taxon>
        <taxon>fabids</taxon>
        <taxon>Malpighiales</taxon>
        <taxon>Euphorbiaceae</taxon>
        <taxon>Crotonoideae</taxon>
        <taxon>Jatropheae</taxon>
        <taxon>Jatropha</taxon>
    </lineage>
</organism>
<dbReference type="SMART" id="SM01019">
    <property type="entry name" value="B3"/>
    <property type="match status" value="3"/>
</dbReference>
<accession>A0A067LKV0</accession>
<feature type="domain" description="TF-B3" evidence="7">
    <location>
        <begin position="369"/>
        <end position="466"/>
    </location>
</feature>
<name>A0A067LKV0_JATCU</name>
<gene>
    <name evidence="8" type="ORF">JCGZ_01474</name>
</gene>
<dbReference type="OrthoDB" id="623918at2759"/>
<feature type="region of interest" description="Disordered" evidence="6">
    <location>
        <begin position="157"/>
        <end position="183"/>
    </location>
</feature>
<feature type="domain" description="TF-B3" evidence="7">
    <location>
        <begin position="20"/>
        <end position="114"/>
    </location>
</feature>
<feature type="region of interest" description="Disordered" evidence="6">
    <location>
        <begin position="327"/>
        <end position="353"/>
    </location>
</feature>
<sequence>MASLQKRDNISLMFEADKPHFFKIILEDSVRDGKLSIPKKFARKYGDNLPSSTVLEVPSGKKWSIELIKSDDEIWFKNGWQEFADFYALATGYMLVFQYDKKNSHFNVIILDKSASEIDYPYNNPEKELQVPKSEEETHIDVSAEILYDLSTSQKTRKKSPLSFSQPSKKMKVHHSTSNDKAEKRNAGLFIGPQREDGVMARKQPLRAEEKANVLQKAKINFKSENPYFIVAVQPTYLGNRLAVPSTFAKKYFKQERGVATLSTSDGKNWSAEYCNLAWNGIPLARLCNGWRKFVKENHLEVGDVCAFELINRDNIELKVTVTRHVEEGNKEQSVGENSTSRENTQESPASDSPITVEAITEFSSPYPFFKLVISASVLGRSNAHVPHNFVSKIQQKAVEAKLQVENNLWHVNLNIYRHYNANRGLFCGGWRQFARGNSLKVGDICVFELIDDENAVFKVSIFRHVNQSLHA</sequence>
<dbReference type="AlphaFoldDB" id="A0A067LKV0"/>
<reference evidence="8 9" key="1">
    <citation type="journal article" date="2014" name="PLoS ONE">
        <title>Global Analysis of Gene Expression Profiles in Physic Nut (Jatropha curcas L.) Seedlings Exposed to Salt Stress.</title>
        <authorList>
            <person name="Zhang L."/>
            <person name="Zhang C."/>
            <person name="Wu P."/>
            <person name="Chen Y."/>
            <person name="Li M."/>
            <person name="Jiang H."/>
            <person name="Wu G."/>
        </authorList>
    </citation>
    <scope>NUCLEOTIDE SEQUENCE [LARGE SCALE GENOMIC DNA]</scope>
    <source>
        <strain evidence="9">cv. GZQX0401</strain>
        <tissue evidence="8">Young leaves</tissue>
    </source>
</reference>
<dbReference type="EMBL" id="KK914240">
    <property type="protein sequence ID" value="KDP44974.1"/>
    <property type="molecule type" value="Genomic_DNA"/>
</dbReference>
<feature type="domain" description="TF-B3" evidence="7">
    <location>
        <begin position="227"/>
        <end position="326"/>
    </location>
</feature>
<dbReference type="Proteomes" id="UP000027138">
    <property type="component" value="Unassembled WGS sequence"/>
</dbReference>
<dbReference type="PANTHER" id="PTHR31920">
    <property type="entry name" value="B3 DOMAIN-CONTAINING"/>
    <property type="match status" value="1"/>
</dbReference>
<dbReference type="Gene3D" id="2.40.330.10">
    <property type="entry name" value="DNA-binding pseudobarrel domain"/>
    <property type="match status" value="3"/>
</dbReference>
<evidence type="ECO:0000256" key="3">
    <source>
        <dbReference type="ARBA" id="ARBA00023125"/>
    </source>
</evidence>
<evidence type="ECO:0000313" key="8">
    <source>
        <dbReference type="EMBL" id="KDP44974.1"/>
    </source>
</evidence>
<keyword evidence="5" id="KW-0539">Nucleus</keyword>